<dbReference type="InterPro" id="IPR011050">
    <property type="entry name" value="Pectin_lyase_fold/virulence"/>
</dbReference>
<feature type="region of interest" description="Disordered" evidence="1">
    <location>
        <begin position="2770"/>
        <end position="2790"/>
    </location>
</feature>
<gene>
    <name evidence="4" type="ORF">D5039_15385</name>
</gene>
<feature type="region of interest" description="Disordered" evidence="1">
    <location>
        <begin position="2260"/>
        <end position="2280"/>
    </location>
</feature>
<feature type="compositionally biased region" description="Polar residues" evidence="1">
    <location>
        <begin position="2954"/>
        <end position="2967"/>
    </location>
</feature>
<name>A0ABT3KVW5_9BURK</name>
<feature type="region of interest" description="Disordered" evidence="1">
    <location>
        <begin position="2511"/>
        <end position="2557"/>
    </location>
</feature>
<feature type="compositionally biased region" description="Low complexity" evidence="1">
    <location>
        <begin position="2260"/>
        <end position="2272"/>
    </location>
</feature>
<dbReference type="InterPro" id="IPR025157">
    <property type="entry name" value="Hemagglutinin_rpt"/>
</dbReference>
<dbReference type="SMART" id="SM00912">
    <property type="entry name" value="Haemagg_act"/>
    <property type="match status" value="1"/>
</dbReference>
<feature type="compositionally biased region" description="Polar residues" evidence="1">
    <location>
        <begin position="2906"/>
        <end position="2916"/>
    </location>
</feature>
<keyword evidence="2" id="KW-0812">Transmembrane</keyword>
<dbReference type="InterPro" id="IPR024973">
    <property type="entry name" value="ESPR"/>
</dbReference>
<feature type="compositionally biased region" description="Low complexity" evidence="1">
    <location>
        <begin position="2524"/>
        <end position="2545"/>
    </location>
</feature>
<dbReference type="Pfam" id="PF05860">
    <property type="entry name" value="TPS"/>
    <property type="match status" value="1"/>
</dbReference>
<evidence type="ECO:0000259" key="3">
    <source>
        <dbReference type="SMART" id="SM00912"/>
    </source>
</evidence>
<feature type="region of interest" description="Disordered" evidence="1">
    <location>
        <begin position="1564"/>
        <end position="1583"/>
    </location>
</feature>
<feature type="compositionally biased region" description="Basic and acidic residues" evidence="1">
    <location>
        <begin position="3130"/>
        <end position="3143"/>
    </location>
</feature>
<feature type="compositionally biased region" description="Basic and acidic residues" evidence="1">
    <location>
        <begin position="4230"/>
        <end position="4244"/>
    </location>
</feature>
<feature type="region of interest" description="Disordered" evidence="1">
    <location>
        <begin position="4219"/>
        <end position="4250"/>
    </location>
</feature>
<protein>
    <submittedName>
        <fullName evidence="4">Filamentous hemagglutinin N-terminal domain-containing protein</fullName>
    </submittedName>
</protein>
<dbReference type="Gene3D" id="2.160.20.10">
    <property type="entry name" value="Single-stranded right-handed beta-helix, Pectin lyase-like"/>
    <property type="match status" value="1"/>
</dbReference>
<organism evidence="4 5">
    <name type="scientific">Verminephrobacter aporrectodeae subsp. tuberculatae</name>
    <dbReference type="NCBI Taxonomy" id="1110392"/>
    <lineage>
        <taxon>Bacteria</taxon>
        <taxon>Pseudomonadati</taxon>
        <taxon>Pseudomonadota</taxon>
        <taxon>Betaproteobacteria</taxon>
        <taxon>Burkholderiales</taxon>
        <taxon>Comamonadaceae</taxon>
        <taxon>Verminephrobacter</taxon>
    </lineage>
</organism>
<comment type="caution">
    <text evidence="4">The sequence shown here is derived from an EMBL/GenBank/DDBJ whole genome shotgun (WGS) entry which is preliminary data.</text>
</comment>
<dbReference type="InterPro" id="IPR008638">
    <property type="entry name" value="FhaB/CdiA-like_TPS"/>
</dbReference>
<evidence type="ECO:0000256" key="2">
    <source>
        <dbReference type="SAM" id="Phobius"/>
    </source>
</evidence>
<feature type="transmembrane region" description="Helical" evidence="2">
    <location>
        <begin position="38"/>
        <end position="61"/>
    </location>
</feature>
<feature type="domain" description="Filamentous haemagglutinin FhaB/tRNA nuclease CdiA-like TPS" evidence="3">
    <location>
        <begin position="73"/>
        <end position="194"/>
    </location>
</feature>
<evidence type="ECO:0000313" key="4">
    <source>
        <dbReference type="EMBL" id="MCW5322483.1"/>
    </source>
</evidence>
<keyword evidence="2" id="KW-0472">Membrane</keyword>
<sequence>MNHIYRVIWNSASATWMAVAETARGHGKGRRARVRRRGIRAFGALALIPLGTLAQVASVVVAPGSPLNAYVAPNGVTVVNTNAANTAGLSHNRYQSFNVHPIGLVLNNTTSAQIVYPSQLAGQVTANLNQAHTARVILNEVISNNRSALAGFTEVLGGRADVVLANPYGISCSGCGFINTDRVTLSTGNPFLAPTGGLDHFSTGQGDILITGTGLNATAQQVLDLVTRSLRLEASIHGQDVGVAVGANRWSYDTRAVTGPATHTGAAPVYSVDSSALGGMYANRIRLTSTEAGVGVRLLGDAAASAGDFTLTAAGRVELQTRVTALSDVTVSTTSAEANALTLTDASLTSTGKTVLDAAGGTSLTGSALIAGSDLSVRTASLIDSASASGIANNNLRHAGGALTLAVGNSASLGATQWGAGGAWNGAFGHLVSTAATKLYSREGTLSASADQGDLALGWAELQSAGDMTLSSTGGIRAASGAVLKSRGGNVSLSAGNGISNAGTMTADKGKLTLRADGSIDNSGQIHAAHDLDVADHSGGASATLSNSGTLLSDGALALRAAGVSNTAHARIQAQTGSTVHAAHVDNAGAWLLSQQAGAQDALTVGRTLVNSGTLQGAGSMVVGAGSVSNSSSGTLQGAGSVLVTAGSVLNSGKTQAGGALSVVSAGAVSNAASGVLQGASLNLTAADGLLNAGIATADSGNATLRVNGTVENSGQLHARDDIDIADRSGAATQTVTNSGNLLAERALTLKASLFANTAHGRTQASRGSTAALGSFDNAGVWLLSQTADANDQLSVSGRATNSGTLQGAGKLVVSAANLLNGGAVLSAGELGVSTADDLSNTAAGTLQAGRALSVAGGGRVDNAAGASLTGRSVLVRAGRSMRNAGAIDASAGTAMLRVNGTLANTGTVRASAHIDIADRNGGGAQAVTNSGTLQAEQNVELQALSVSNAATGHVQANTGSTVTSGRFDNAGTWLLSQQPNAVDRVHVRGRLTNSGVLQGAGDGDLDADQLSNSGKLITAGRLTANTTTGLDNTGATAVVQAGRQLTVKGTGAALSNGKNSKMLGDGLDIDVLSMDNAGTIQGGARSDSKVSASGSLNNRTGGTIDVATASVGAGAVSASEMNNAGTIQSAGAMALGVGSGGLSSNGTVIAERNLTVQSRVANTHYTAALNGLLQSRSGMLTLNGTGGSTLNVGATGTVVGQQFSAALGTVALADGATLSSDRNMTLSLDTLSLAGANAKVLGSKEQNASAGSPPWQTRITTSKALSNNGLLFSGNDLTVSAPSVTNGLSGGISALHDLSVAATTGKLLNQGTLYAGNALTASAESGTLTNAATLTAYQGRISAGTSITLGANTLVNNSTIDSNGSIAMTARTLLNEVPGGDTRVYGENSAAITKETSHNPAGYYDSFPDLSEYWYYAQTWHKDQIYSGGTPTIKPQITGARTVSLNFNTGKNLGGVISGDTVALSGTGANATFVNDDLALQRTAYTRTWTEHTRYIALGNLTYYTRRVEEETKTSELTELSNIGAGVYARQLSGSHFALSNNGSTAPVELIKKGDPKRATVRQREGGDANKGVLNPAASGTTGAERISVTPVNTLGGRPATSFVHVNASNGIEGTSFGGTNNPLPTNPNGLYVIAKQPDAQYFVESNPLYQIGSPTPGSDYLARRLGYNADELLRRLGDANYEAYLIKQQLIAQTGNALLAGAQNASAQVQGLMDSAAGESEALGLVYGQALTPEQQSKLTHDIVWMVQTEINGQVVLAPVVYLSPQTKANITQGAVITAEMATLSLASLTNTGGTITGTQSLHVVSAGDVRNTSGTIQGGNVAIHSTQGSIVNQTTANGSGSDTRYETDFGKTASIESTGTLSLDAAQNIANTGANITAGGDASLRAGGDIHFDTIQDKRIDTRHGRIEDGPPTAVGQLNNQAAPIESTNNDSKQGQTQSSLATITTTTIEQVKSGLKIGGNLNATSGKNITFAGTDVKVTGNAQLDAANDIQIVARENSILSHSETRESGFGMNNSLFGTTTTTTDSTLVRNVGSQFEVGGNANLTAKNDVTVQGSRVDVKGHGQIKAGKNVNVLAGRNYEETRTVIERTGILQVSASGDAQVSTPNAGAAPLAAAGSANTAGAAARTAAGSADTAGAAPRTALGVAVDDKVPESVNMEASANASGSAGLALYAKTKTQTQTTDLQHVGSIIRFGSDLTVDASRDINLQGSHVVAAGDAKINAQNVNLLAAEDRKTSTTQHESLSIGLMASSKNTAQAQASAEASGSAAHNTNPNAKVGVSGQVSVSSENRIDVMQYSTKTDAALDTTHQGSSITAGQDLSIKAKKNLVLEGGNLFADRDVDLHAAKMEFKAVNDVHEKRSSSSETTAGLYATGTASAGGDAGAGVGLGVQASATAHAQARAEMGIQATNTRSDSVEGATFAVTSGISAGRNITRTARESITDVGTGIEAGGDLTQSAKTIRSLAAANTTYSASNSASDTTKIGLYAEATANVSAGLMASEKGSSVAAGVTASHKHEDASSRSSSSQAVVSSISVGGSVRSSSRNKTELEGSTIDAKKSVSIEAGSLDYRAARNTSTSSETSTNAAGTVDISVVGPAVNINASYHGSEQRESSNQAVAGVIRAGENLSIRTKGDARYEGSKLEAGGKVDLVAGGKTSFDAATNYQESKMRSVGVDAGISVSAQGGGGNLGVQVQVAQSSRAQELGGSIKSGSGPITIQSGQDASFTGVRFDAGKNDVSIASAGNLSFKAAHDRQESLSVSASVGISASKGKNPGASRNAGLSKNYSETGAPNAALNLEKTSSDTVTGTEILSTGKVTLAAGKNASLENVQLVGSNDLHATAGGKMEKTTVQSTSDSFGIVAYAPEIRLDGNKKKGAGADSSSSSPRGNLHFPKNNKKEGAGADSSSTPPSGNSHLPKDNQKENAGADSSSNPPPGNLPTQKDNKKEGAGADSSSSSLPGNLPTQKDNKKEGAGADSSSSPPRDDSHVSNVAKNDRKNAPDTEQAKPRSKWFNPPKILKDGRIGYLLSPTKPVAVELIGTRGGDAQPLRSTAVSDARSPGVDAREAPLVSRTDKTPAGRSAAHALEGKTPATLLNPAEERHADTGTNLASKPASARLAEESSSSSPIADRKDDGSSDRLRQADQNNEQAHTQQHPAEIPEALPRMEAREDPRSRESLEHKTPAERTTADILEGQAPATLLNPARHADTDTNLASTSAASTGIAEDPSLSNPVANQNRVDLDVFIERNIGSFTEVAQKLQSSGVKMNSLTSKIGGSFDDRANKTIEKLTALRNDLGKKLDDAQSEEKRTELIQDAKVDATKIIANGHAALESGARWSKNLTLGGSSADRKKTVEKLENIRRAEKLAYQNSNTNNQLARISREKSKILENFSANFKNNKLIAPGEGISETTGVEVHMLGRGGYTGSPSTSVGASAIDQPGPSGVFGSSIDLKLSGNYKKTTEISRSNDGNFLVAKTGQIEGNLSLGVQANVGLEKNALISPSSRHQTADDLKSADISLFASVSGRIEGGISRNIGQYSASASTPADAHGMLLLMNMLEPSITESASSKLTKDSSISDKLLPRSQLDTGDLAGVTQRRIQRGYKNEPKILKAYEDAGLGGTVSSSLYGVEKPLALQFIPDADKTKPESMALFPKILPKPSWITRDQNAKSAYWKFSAQLSGKPLIPTLSAGGDINVMQTFTRTHRTTESPKLPHNAFDPSLTGSIDQSAKYVSRYFADSKPLLYAVGRPIADALGVPVDRFLNTMAGLEKNDTSPLSLRGDAGDRVVAIHEEFANAVNSINNFAVQNDRKLKRAQLKTVRDSIGVLNKYGFTLSLIDTDLLSMNGSNRRIKHSKMDKDFQIAAATIEEAYSSFAGALKVQTRYEKDKRFDPEAPLRVVLTPDQMEGHQNPAENMARPISDATKLSHEETVNKIYAELDAERLPFHRTSLVSHSRFTRGADNSKNGLTSRTDVFSGSGGLRTANTFGLSMTTTPVVGDNFFPLFGNGKNIIGKEFQFSSQVTKTPLDYTDPGQTGTTIIKKLAVTTHTPLPDRSDGSKEIASKTARSLFTGGLEYESRSEQSKFQQYSQGEKGRKFSAYIERGIQTEQKNRAAFNIAAPVAPGVSVGGGVALSRLAKKNQFDAIAYGNDVGARAIVAKKLFKEWFTTEEIASAGDLDTATTKFQEILGSDEATRKMFLGAKRVDPISSQLSQMRNLRLDDRAGNYRPPFNADKSRNDLSEHDEVHSSKGPVRPNYVSKDQYIDKSGFFGYALTEAPENLGKEAVKTWLSKKREFALPRATDLDRMLMQAYPEGSGSNVTTQQYLKAASTEQRLAFYRTDQGRAFVREFLTTMDFAGHLNEFIKVNNTYKYRIDESIKNYQNKLLDYPAFYTVP</sequence>
<dbReference type="RefSeq" id="WP_265282742.1">
    <property type="nucleotide sequence ID" value="NZ_QZCW01000003.1"/>
</dbReference>
<feature type="region of interest" description="Disordered" evidence="1">
    <location>
        <begin position="2873"/>
        <end position="3020"/>
    </location>
</feature>
<dbReference type="SUPFAM" id="SSF51126">
    <property type="entry name" value="Pectin lyase-like"/>
    <property type="match status" value="1"/>
</dbReference>
<dbReference type="EMBL" id="QZCW01000003">
    <property type="protein sequence ID" value="MCW5322483.1"/>
    <property type="molecule type" value="Genomic_DNA"/>
</dbReference>
<evidence type="ECO:0000313" key="5">
    <source>
        <dbReference type="Proteomes" id="UP001208935"/>
    </source>
</evidence>
<feature type="compositionally biased region" description="Basic and acidic residues" evidence="1">
    <location>
        <begin position="3165"/>
        <end position="3189"/>
    </location>
</feature>
<feature type="compositionally biased region" description="Polar residues" evidence="1">
    <location>
        <begin position="3144"/>
        <end position="3156"/>
    </location>
</feature>
<accession>A0ABT3KVW5</accession>
<proteinExistence type="predicted"/>
<feature type="compositionally biased region" description="Basic and acidic residues" evidence="1">
    <location>
        <begin position="2548"/>
        <end position="2557"/>
    </location>
</feature>
<keyword evidence="5" id="KW-1185">Reference proteome</keyword>
<evidence type="ECO:0000256" key="1">
    <source>
        <dbReference type="SAM" id="MobiDB-lite"/>
    </source>
</evidence>
<feature type="region of interest" description="Disordered" evidence="1">
    <location>
        <begin position="3043"/>
        <end position="3195"/>
    </location>
</feature>
<dbReference type="Pfam" id="PF13018">
    <property type="entry name" value="ESPR"/>
    <property type="match status" value="1"/>
</dbReference>
<dbReference type="Pfam" id="PF13332">
    <property type="entry name" value="Fil_haemagg_2"/>
    <property type="match status" value="6"/>
</dbReference>
<dbReference type="NCBIfam" id="TIGR01901">
    <property type="entry name" value="adhes_NPXG"/>
    <property type="match status" value="1"/>
</dbReference>
<keyword evidence="2" id="KW-1133">Transmembrane helix</keyword>
<dbReference type="Proteomes" id="UP001208935">
    <property type="component" value="Unassembled WGS sequence"/>
</dbReference>
<dbReference type="InterPro" id="IPR012334">
    <property type="entry name" value="Pectin_lyas_fold"/>
</dbReference>
<reference evidence="5" key="1">
    <citation type="submission" date="2023-07" db="EMBL/GenBank/DDBJ databases">
        <title>Verminephrobacter genomes.</title>
        <authorList>
            <person name="Lund M.B."/>
        </authorList>
    </citation>
    <scope>NUCLEOTIDE SEQUENCE [LARGE SCALE GENOMIC DNA]</scope>
    <source>
        <strain evidence="5">AtM5-05</strain>
    </source>
</reference>
<feature type="compositionally biased region" description="Basic and acidic residues" evidence="1">
    <location>
        <begin position="2984"/>
        <end position="3008"/>
    </location>
</feature>